<feature type="transmembrane region" description="Helical" evidence="4">
    <location>
        <begin position="112"/>
        <end position="131"/>
    </location>
</feature>
<evidence type="ECO:0000256" key="1">
    <source>
        <dbReference type="ARBA" id="ARBA00022692"/>
    </source>
</evidence>
<dbReference type="PATRIC" id="fig|294.195.peg.3427"/>
<organism evidence="6 7">
    <name type="scientific">Pseudomonas fluorescens</name>
    <dbReference type="NCBI Taxonomy" id="294"/>
    <lineage>
        <taxon>Bacteria</taxon>
        <taxon>Pseudomonadati</taxon>
        <taxon>Pseudomonadota</taxon>
        <taxon>Gammaproteobacteria</taxon>
        <taxon>Pseudomonadales</taxon>
        <taxon>Pseudomonadaceae</taxon>
        <taxon>Pseudomonas</taxon>
    </lineage>
</organism>
<name>A0A109KRX1_PSEFL</name>
<keyword evidence="2 4" id="KW-1133">Transmembrane helix</keyword>
<reference evidence="6 7" key="1">
    <citation type="submission" date="2015-05" db="EMBL/GenBank/DDBJ databases">
        <title>A genomic and transcriptomic approach to investigate the blue pigment phenotype in Pseudomonas fluorescens.</title>
        <authorList>
            <person name="Andreani N.A."/>
            <person name="Cardazzo B."/>
        </authorList>
    </citation>
    <scope>NUCLEOTIDE SEQUENCE [LARGE SCALE GENOMIC DNA]</scope>
    <source>
        <strain evidence="6 7">Ps_40</strain>
    </source>
</reference>
<evidence type="ECO:0000256" key="2">
    <source>
        <dbReference type="ARBA" id="ARBA00022989"/>
    </source>
</evidence>
<feature type="transmembrane region" description="Helical" evidence="4">
    <location>
        <begin position="351"/>
        <end position="374"/>
    </location>
</feature>
<feature type="transmembrane region" description="Helical" evidence="4">
    <location>
        <begin position="293"/>
        <end position="311"/>
    </location>
</feature>
<evidence type="ECO:0000256" key="4">
    <source>
        <dbReference type="SAM" id="Phobius"/>
    </source>
</evidence>
<protein>
    <submittedName>
        <fullName evidence="6">Multidrug resistance protein MdtH</fullName>
    </submittedName>
</protein>
<evidence type="ECO:0000259" key="5">
    <source>
        <dbReference type="PROSITE" id="PS50850"/>
    </source>
</evidence>
<dbReference type="InterPro" id="IPR036259">
    <property type="entry name" value="MFS_trans_sf"/>
</dbReference>
<evidence type="ECO:0000256" key="3">
    <source>
        <dbReference type="ARBA" id="ARBA00023136"/>
    </source>
</evidence>
<feature type="transmembrane region" description="Helical" evidence="4">
    <location>
        <begin position="380"/>
        <end position="402"/>
    </location>
</feature>
<feature type="transmembrane region" description="Helical" evidence="4">
    <location>
        <begin position="152"/>
        <end position="170"/>
    </location>
</feature>
<dbReference type="SUPFAM" id="SSF103473">
    <property type="entry name" value="MFS general substrate transporter"/>
    <property type="match status" value="1"/>
</dbReference>
<keyword evidence="1 4" id="KW-0812">Transmembrane</keyword>
<gene>
    <name evidence="6" type="primary">mdtH_1</name>
    <name evidence="6" type="ORF">PFL603g_03204</name>
</gene>
<dbReference type="InterPro" id="IPR011701">
    <property type="entry name" value="MFS"/>
</dbReference>
<evidence type="ECO:0000313" key="6">
    <source>
        <dbReference type="EMBL" id="KWV74290.1"/>
    </source>
</evidence>
<dbReference type="AlphaFoldDB" id="A0A109KRX1"/>
<dbReference type="GO" id="GO:0022857">
    <property type="term" value="F:transmembrane transporter activity"/>
    <property type="evidence" value="ECO:0007669"/>
    <property type="project" value="InterPro"/>
</dbReference>
<feature type="domain" description="Major facilitator superfamily (MFS) profile" evidence="5">
    <location>
        <begin position="22"/>
        <end position="404"/>
    </location>
</feature>
<feature type="transmembrane region" description="Helical" evidence="4">
    <location>
        <begin position="258"/>
        <end position="281"/>
    </location>
</feature>
<keyword evidence="3 4" id="KW-0472">Membrane</keyword>
<dbReference type="InterPro" id="IPR020846">
    <property type="entry name" value="MFS_dom"/>
</dbReference>
<dbReference type="Proteomes" id="UP000063434">
    <property type="component" value="Unassembled WGS sequence"/>
</dbReference>
<feature type="transmembrane region" description="Helical" evidence="4">
    <location>
        <begin position="317"/>
        <end position="339"/>
    </location>
</feature>
<feature type="transmembrane region" description="Helical" evidence="4">
    <location>
        <begin position="176"/>
        <end position="193"/>
    </location>
</feature>
<comment type="caution">
    <text evidence="6">The sequence shown here is derived from an EMBL/GenBank/DDBJ whole genome shotgun (WGS) entry which is preliminary data.</text>
</comment>
<evidence type="ECO:0000313" key="7">
    <source>
        <dbReference type="Proteomes" id="UP000063434"/>
    </source>
</evidence>
<feature type="transmembrane region" description="Helical" evidence="4">
    <location>
        <begin position="62"/>
        <end position="81"/>
    </location>
</feature>
<dbReference type="PANTHER" id="PTHR23546:SF1">
    <property type="entry name" value="MEMBRANE PROTEIN"/>
    <property type="match status" value="1"/>
</dbReference>
<dbReference type="Gene3D" id="1.20.1250.20">
    <property type="entry name" value="MFS general substrate transporter like domains"/>
    <property type="match status" value="1"/>
</dbReference>
<proteinExistence type="predicted"/>
<feature type="transmembrane region" description="Helical" evidence="4">
    <location>
        <begin position="225"/>
        <end position="246"/>
    </location>
</feature>
<dbReference type="PROSITE" id="PS50850">
    <property type="entry name" value="MFS"/>
    <property type="match status" value="1"/>
</dbReference>
<sequence>MVALPLKNESRMLATIRNYPRTVNLLLCATLLLTLAKAITFPYLVIYLTSHFALDITQVGLVIGSSLIVGSLLSVYGGFLVDRIDSYRLLLGLSLVFVLGFIGTVLAQNIWAFYGCLILINLAYAVIDIAVKAGFASLLPEDARSEVFSIKYTLTNIGYAVGPFFGAMVAKLDISLPFILSALLGLGFFLLYGRWGDRNLATVDATQKPVPFLAVARVLLQDRRLVCFTLGGLLSAVVFGQFTAYLSQYLVTTTTAEYTYTVISAVLTTNAVLVIALQYLIGRRISHRYLSQWLIAGLSMFMLGLIGFGLSTSVVGWVLAMAVFTVGEIIVFPAEYMFIDRIAPDHLRGMYYGAQNLSNLGAALGPVLCGVVLASLPAHYMFYMLGAFIVAGGVFYFMGAAIKADHPA</sequence>
<dbReference type="EMBL" id="LCYC01000041">
    <property type="protein sequence ID" value="KWV74290.1"/>
    <property type="molecule type" value="Genomic_DNA"/>
</dbReference>
<dbReference type="PANTHER" id="PTHR23546">
    <property type="entry name" value="TRANSPORT PROTEIN"/>
    <property type="match status" value="1"/>
</dbReference>
<dbReference type="Pfam" id="PF07690">
    <property type="entry name" value="MFS_1"/>
    <property type="match status" value="1"/>
</dbReference>
<feature type="transmembrane region" description="Helical" evidence="4">
    <location>
        <begin position="88"/>
        <end position="106"/>
    </location>
</feature>
<accession>A0A109KRX1</accession>